<keyword evidence="4" id="KW-1185">Reference proteome</keyword>
<dbReference type="Proteomes" id="UP000253065">
    <property type="component" value="Unassembled WGS sequence"/>
</dbReference>
<evidence type="ECO:0000313" key="3">
    <source>
        <dbReference type="Proteomes" id="UP000252795"/>
    </source>
</evidence>
<dbReference type="EMBL" id="QPJB01000001">
    <property type="protein sequence ID" value="RCW37834.1"/>
    <property type="molecule type" value="Genomic_DNA"/>
</dbReference>
<comment type="caution">
    <text evidence="2">The sequence shown here is derived from an EMBL/GenBank/DDBJ whole genome shotgun (WGS) entry which is preliminary data.</text>
</comment>
<reference evidence="2 3" key="1">
    <citation type="submission" date="2018-07" db="EMBL/GenBank/DDBJ databases">
        <title>Freshwater and sediment microbial communities from various areas in North America, analyzing microbe dynamics in response to fracking.</title>
        <authorList>
            <person name="Lamendella R."/>
        </authorList>
    </citation>
    <scope>NUCLEOTIDE SEQUENCE [LARGE SCALE GENOMIC DNA]</scope>
    <source>
        <strain evidence="2 3">114E</strain>
        <strain evidence="1 4">114E_o</strain>
    </source>
</reference>
<evidence type="ECO:0000313" key="1">
    <source>
        <dbReference type="EMBL" id="RBP76988.1"/>
    </source>
</evidence>
<dbReference type="Proteomes" id="UP000252795">
    <property type="component" value="Unassembled WGS sequence"/>
</dbReference>
<gene>
    <name evidence="2" type="ORF">DET51_101171</name>
    <name evidence="1" type="ORF">DET64_101172</name>
</gene>
<accession>A0A368VDS5</accession>
<proteinExistence type="predicted"/>
<sequence>MSLLNELFEKAAPKAGIKGRWFTARWQPDLATGEVFNIGVGFVSSEGELSLRLLNEFSRLECLFDSSNAAFHAELACQLVSECMNADPSRRGNLLAGVAIEDRGFAQGSDSASIVDRLYSDVVSLGRPRPVQGKKKPFIPVSRDYAYDRVKAHLRHTLNIEFERHVPQDPFKEVSDAYGDEKLYLPFQRDGGVATLTSAAYADPWRVKSQLFEGFRSVETALKKDLSESAALFVVLPGEGLSQETIDSLDKEFEAFYAFVKRHEIHMESYADLTDLSESVSEWCQGKAA</sequence>
<evidence type="ECO:0000313" key="2">
    <source>
        <dbReference type="EMBL" id="RCW37834.1"/>
    </source>
</evidence>
<organism evidence="2 3">
    <name type="scientific">Marinobacter nauticus</name>
    <name type="common">Marinobacter hydrocarbonoclasticus</name>
    <name type="synonym">Marinobacter aquaeolei</name>
    <dbReference type="NCBI Taxonomy" id="2743"/>
    <lineage>
        <taxon>Bacteria</taxon>
        <taxon>Pseudomonadati</taxon>
        <taxon>Pseudomonadota</taxon>
        <taxon>Gammaproteobacteria</taxon>
        <taxon>Pseudomonadales</taxon>
        <taxon>Marinobacteraceae</taxon>
        <taxon>Marinobacter</taxon>
    </lineage>
</organism>
<dbReference type="EMBL" id="QNSA01000001">
    <property type="protein sequence ID" value="RBP76988.1"/>
    <property type="molecule type" value="Genomic_DNA"/>
</dbReference>
<evidence type="ECO:0008006" key="5">
    <source>
        <dbReference type="Google" id="ProtNLM"/>
    </source>
</evidence>
<evidence type="ECO:0000313" key="4">
    <source>
        <dbReference type="Proteomes" id="UP000253065"/>
    </source>
</evidence>
<dbReference type="RefSeq" id="WP_113878903.1">
    <property type="nucleotide sequence ID" value="NZ_QNSA01000001.1"/>
</dbReference>
<name>A0A368VDS5_MARNT</name>
<dbReference type="AlphaFoldDB" id="A0A368VDS5"/>
<protein>
    <recommendedName>
        <fullName evidence="5">DUF3037 domain-containing protein</fullName>
    </recommendedName>
</protein>